<accession>A0A5P9CIU0</accession>
<feature type="transmembrane region" description="Helical" evidence="1">
    <location>
        <begin position="17"/>
        <end position="37"/>
    </location>
</feature>
<keyword evidence="3" id="KW-1185">Reference proteome</keyword>
<reference evidence="2 3" key="1">
    <citation type="submission" date="2019-10" db="EMBL/GenBank/DDBJ databases">
        <title>Complete genome sequence of Vibrio sp. strain THAF100, isolated from non-filtered water from the water column of tank 6 of a marine aquarium containing stony-coral fragments. Water maintained at 26 degree C.</title>
        <authorList>
            <person name="Ruckert C."/>
            <person name="Franco A."/>
            <person name="Kalinowski J."/>
            <person name="Glaeser S."/>
        </authorList>
    </citation>
    <scope>NUCLEOTIDE SEQUENCE [LARGE SCALE GENOMIC DNA]</scope>
    <source>
        <strain evidence="2 3">THAF100</strain>
    </source>
</reference>
<evidence type="ECO:0000313" key="2">
    <source>
        <dbReference type="EMBL" id="QFT26125.1"/>
    </source>
</evidence>
<gene>
    <name evidence="2" type="ORF">FIV01_06775</name>
</gene>
<dbReference type="KEGG" id="vaq:FIV01_06775"/>
<proteinExistence type="predicted"/>
<protein>
    <submittedName>
        <fullName evidence="2">Uncharacterized protein</fullName>
    </submittedName>
</protein>
<dbReference type="RefSeq" id="WP_152430313.1">
    <property type="nucleotide sequence ID" value="NZ_CBCSDK010000002.1"/>
</dbReference>
<sequence length="66" mass="7987">MEFEIYMSCEPKWLCDTLLVLFALLFLLGLVGFVFVVRNEYLKIHRASRVKKRRKTPMQQRNKPQR</sequence>
<keyword evidence="1" id="KW-0812">Transmembrane</keyword>
<dbReference type="EMBL" id="CP045350">
    <property type="protein sequence ID" value="QFT26125.1"/>
    <property type="molecule type" value="Genomic_DNA"/>
</dbReference>
<evidence type="ECO:0000313" key="3">
    <source>
        <dbReference type="Proteomes" id="UP000326936"/>
    </source>
</evidence>
<keyword evidence="1" id="KW-0472">Membrane</keyword>
<dbReference type="Proteomes" id="UP000326936">
    <property type="component" value="Chromosome"/>
</dbReference>
<dbReference type="AlphaFoldDB" id="A0A5P9CIU0"/>
<evidence type="ECO:0000256" key="1">
    <source>
        <dbReference type="SAM" id="Phobius"/>
    </source>
</evidence>
<keyword evidence="1" id="KW-1133">Transmembrane helix</keyword>
<organism evidence="2 3">
    <name type="scientific">Vibrio aquimaris</name>
    <dbReference type="NCBI Taxonomy" id="2587862"/>
    <lineage>
        <taxon>Bacteria</taxon>
        <taxon>Pseudomonadati</taxon>
        <taxon>Pseudomonadota</taxon>
        <taxon>Gammaproteobacteria</taxon>
        <taxon>Vibrionales</taxon>
        <taxon>Vibrionaceae</taxon>
        <taxon>Vibrio</taxon>
    </lineage>
</organism>
<name>A0A5P9CIU0_9VIBR</name>